<evidence type="ECO:0000259" key="4">
    <source>
        <dbReference type="Pfam" id="PF01420"/>
    </source>
</evidence>
<keyword evidence="3" id="KW-0238">DNA-binding</keyword>
<proteinExistence type="inferred from homology"/>
<keyword evidence="5" id="KW-0378">Hydrolase</keyword>
<dbReference type="GO" id="GO:0004519">
    <property type="term" value="F:endonuclease activity"/>
    <property type="evidence" value="ECO:0007669"/>
    <property type="project" value="UniProtKB-KW"/>
</dbReference>
<dbReference type="EMBL" id="QSUZ01000031">
    <property type="protein sequence ID" value="RGN84486.1"/>
    <property type="molecule type" value="Genomic_DNA"/>
</dbReference>
<evidence type="ECO:0000313" key="6">
    <source>
        <dbReference type="Proteomes" id="UP000261105"/>
    </source>
</evidence>
<dbReference type="GO" id="GO:0009307">
    <property type="term" value="P:DNA restriction-modification system"/>
    <property type="evidence" value="ECO:0007669"/>
    <property type="project" value="UniProtKB-KW"/>
</dbReference>
<dbReference type="PANTHER" id="PTHR30408">
    <property type="entry name" value="TYPE-1 RESTRICTION ENZYME ECOKI SPECIFICITY PROTEIN"/>
    <property type="match status" value="1"/>
</dbReference>
<comment type="caution">
    <text evidence="5">The sequence shown here is derived from an EMBL/GenBank/DDBJ whole genome shotgun (WGS) entry which is preliminary data.</text>
</comment>
<keyword evidence="2" id="KW-0680">Restriction system</keyword>
<dbReference type="GO" id="GO:0003677">
    <property type="term" value="F:DNA binding"/>
    <property type="evidence" value="ECO:0007669"/>
    <property type="project" value="UniProtKB-KW"/>
</dbReference>
<keyword evidence="5" id="KW-0255">Endonuclease</keyword>
<dbReference type="Gene3D" id="3.90.220.20">
    <property type="entry name" value="DNA methylase specificity domains"/>
    <property type="match status" value="1"/>
</dbReference>
<gene>
    <name evidence="5" type="ORF">DXB38_15175</name>
</gene>
<protein>
    <submittedName>
        <fullName evidence="5">Restriction endonuclease subunit S</fullName>
    </submittedName>
</protein>
<evidence type="ECO:0000313" key="5">
    <source>
        <dbReference type="EMBL" id="RGN84486.1"/>
    </source>
</evidence>
<evidence type="ECO:0000256" key="2">
    <source>
        <dbReference type="ARBA" id="ARBA00022747"/>
    </source>
</evidence>
<dbReference type="Proteomes" id="UP000261105">
    <property type="component" value="Unassembled WGS sequence"/>
</dbReference>
<dbReference type="AlphaFoldDB" id="A0A3E5E678"/>
<dbReference type="InterPro" id="IPR052021">
    <property type="entry name" value="Type-I_RS_S_subunit"/>
</dbReference>
<dbReference type="Pfam" id="PF01420">
    <property type="entry name" value="Methylase_S"/>
    <property type="match status" value="1"/>
</dbReference>
<name>A0A3E5E678_9FIRM</name>
<dbReference type="InterPro" id="IPR044946">
    <property type="entry name" value="Restrct_endonuc_typeI_TRD_sf"/>
</dbReference>
<evidence type="ECO:0000256" key="3">
    <source>
        <dbReference type="ARBA" id="ARBA00023125"/>
    </source>
</evidence>
<organism evidence="5 6">
    <name type="scientific">Blautia obeum</name>
    <dbReference type="NCBI Taxonomy" id="40520"/>
    <lineage>
        <taxon>Bacteria</taxon>
        <taxon>Bacillati</taxon>
        <taxon>Bacillota</taxon>
        <taxon>Clostridia</taxon>
        <taxon>Lachnospirales</taxon>
        <taxon>Lachnospiraceae</taxon>
        <taxon>Blautia</taxon>
    </lineage>
</organism>
<reference evidence="5 6" key="1">
    <citation type="submission" date="2018-08" db="EMBL/GenBank/DDBJ databases">
        <title>A genome reference for cultivated species of the human gut microbiota.</title>
        <authorList>
            <person name="Zou Y."/>
            <person name="Xue W."/>
            <person name="Luo G."/>
        </authorList>
    </citation>
    <scope>NUCLEOTIDE SEQUENCE [LARGE SCALE GENOMIC DNA]</scope>
    <source>
        <strain evidence="5 6">OM03-6</strain>
    </source>
</reference>
<dbReference type="SUPFAM" id="SSF116734">
    <property type="entry name" value="DNA methylase specificity domain"/>
    <property type="match status" value="1"/>
</dbReference>
<keyword evidence="5" id="KW-0540">Nuclease</keyword>
<feature type="domain" description="Type I restriction modification DNA specificity" evidence="4">
    <location>
        <begin position="6"/>
        <end position="175"/>
    </location>
</feature>
<dbReference type="InterPro" id="IPR000055">
    <property type="entry name" value="Restrct_endonuc_typeI_TRD"/>
</dbReference>
<comment type="similarity">
    <text evidence="1">Belongs to the type-I restriction system S methylase family.</text>
</comment>
<sequence>MKRIAIKNICEVYDGPHATPKKTETGPVYLGIDAITEDGMLDSSQFSYLSKEDYIKWTKRVVPQENDIVFSYEATLGKYALIPRGFYGCLGRRLAIIRVISEEIDAKWLYYYFRSPEWNAFIKNQTVKGSTVDRISVEEFPNYTIPVISLKNQKKMVAVLEKIDAKIRTNNKINDYLSYQSSMAA</sequence>
<evidence type="ECO:0000256" key="1">
    <source>
        <dbReference type="ARBA" id="ARBA00010923"/>
    </source>
</evidence>
<accession>A0A3E5E678</accession>
<dbReference type="PANTHER" id="PTHR30408:SF12">
    <property type="entry name" value="TYPE I RESTRICTION ENZYME MJAVIII SPECIFICITY SUBUNIT"/>
    <property type="match status" value="1"/>
</dbReference>